<accession>A0ABR7R0V1</accession>
<comment type="caution">
    <text evidence="1">The sequence shown here is derived from an EMBL/GenBank/DDBJ whole genome shotgun (WGS) entry which is preliminary data.</text>
</comment>
<dbReference type="SUPFAM" id="SSF48576">
    <property type="entry name" value="Terpenoid synthases"/>
    <property type="match status" value="1"/>
</dbReference>
<dbReference type="Proteomes" id="UP000603940">
    <property type="component" value="Unassembled WGS sequence"/>
</dbReference>
<name>A0ABR7R0V1_9PROT</name>
<proteinExistence type="predicted"/>
<gene>
    <name evidence="1" type="ORF">IBL25_00265</name>
</gene>
<keyword evidence="2" id="KW-1185">Reference proteome</keyword>
<dbReference type="EMBL" id="JACTUZ010000001">
    <property type="protein sequence ID" value="MBC9175374.1"/>
    <property type="molecule type" value="Genomic_DNA"/>
</dbReference>
<evidence type="ECO:0000313" key="1">
    <source>
        <dbReference type="EMBL" id="MBC9175374.1"/>
    </source>
</evidence>
<sequence>MPDAAPLSELAALARRHDPDRFLCALFAPPEARETLFLLTAFNHELARARAATSNTMTGLIRLQWWRDVVEEAAAGSTPPRRHEIAQPLTESIRAGRLMPEELLALVDAREAEVEEEMPSRDALLAFLRGSAGGYAVVAGRVLQAPPAAMPHLQAAGAAYGMAGVLRSIGTHAGQGRCLLPTDLLQQHGLTQADVVRDPQTPAVVTVAREMAEQASQVLRNARASLRGILPRRAVAAALPARLAARDLRHVLSAAWNPARPPPLRGLGDRLSVIWGGWRGR</sequence>
<dbReference type="Pfam" id="PF00494">
    <property type="entry name" value="SQS_PSY"/>
    <property type="match status" value="1"/>
</dbReference>
<evidence type="ECO:0000313" key="2">
    <source>
        <dbReference type="Proteomes" id="UP000603940"/>
    </source>
</evidence>
<dbReference type="InterPro" id="IPR002060">
    <property type="entry name" value="Squ/phyt_synthse"/>
</dbReference>
<dbReference type="Gene3D" id="1.10.600.10">
    <property type="entry name" value="Farnesyl Diphosphate Synthase"/>
    <property type="match status" value="1"/>
</dbReference>
<dbReference type="InterPro" id="IPR008949">
    <property type="entry name" value="Isoprenoid_synthase_dom_sf"/>
</dbReference>
<protein>
    <submittedName>
        <fullName evidence="1">Squalene/phytoene synthase family protein</fullName>
    </submittedName>
</protein>
<reference evidence="1 2" key="1">
    <citation type="journal article" date="2009" name="Int. J. Syst. Evol. Microbiol.">
        <title>Transfer of Teichococcus ludipueritiae and Muricoccus roseus to the genus Roseomonas, as Roseomonas ludipueritiae comb. nov. and Roseomonas rosea comb. nov., respectively, and emended description of the genus Roseomonas.</title>
        <authorList>
            <person name="Sanchez-Porro C."/>
            <person name="Gallego V."/>
            <person name="Busse H.J."/>
            <person name="Kampfer P."/>
            <person name="Ventosa A."/>
        </authorList>
    </citation>
    <scope>NUCLEOTIDE SEQUENCE [LARGE SCALE GENOMIC DNA]</scope>
    <source>
        <strain evidence="1 2">DSM 14915</strain>
    </source>
</reference>
<dbReference type="RefSeq" id="WP_187776542.1">
    <property type="nucleotide sequence ID" value="NZ_JACTUZ010000001.1"/>
</dbReference>
<organism evidence="1 2">
    <name type="scientific">Pseudoroseomonas ludipueritiae</name>
    <dbReference type="NCBI Taxonomy" id="198093"/>
    <lineage>
        <taxon>Bacteria</taxon>
        <taxon>Pseudomonadati</taxon>
        <taxon>Pseudomonadota</taxon>
        <taxon>Alphaproteobacteria</taxon>
        <taxon>Acetobacterales</taxon>
        <taxon>Acetobacteraceae</taxon>
        <taxon>Pseudoroseomonas</taxon>
    </lineage>
</organism>